<feature type="binding site" description="axial binding residue" evidence="8">
    <location>
        <position position="463"/>
    </location>
    <ligand>
        <name>heme</name>
        <dbReference type="ChEBI" id="CHEBI:30413"/>
    </ligand>
    <ligandPart>
        <name>Fe</name>
        <dbReference type="ChEBI" id="CHEBI:18248"/>
    </ligandPart>
</feature>
<evidence type="ECO:0000256" key="9">
    <source>
        <dbReference type="RuleBase" id="RU000461"/>
    </source>
</evidence>
<dbReference type="PROSITE" id="PS00086">
    <property type="entry name" value="CYTOCHROME_P450"/>
    <property type="match status" value="1"/>
</dbReference>
<dbReference type="SUPFAM" id="SSF48264">
    <property type="entry name" value="Cytochrome P450"/>
    <property type="match status" value="1"/>
</dbReference>
<dbReference type="PRINTS" id="PR01239">
    <property type="entry name" value="EP450IICYP52"/>
</dbReference>
<dbReference type="Gene3D" id="1.10.630.10">
    <property type="entry name" value="Cytochrome P450"/>
    <property type="match status" value="1"/>
</dbReference>
<protein>
    <submittedName>
        <fullName evidence="10">Cytochrome P450 alkane hydroxylase</fullName>
    </submittedName>
</protein>
<comment type="caution">
    <text evidence="10">The sequence shown here is derived from an EMBL/GenBank/DDBJ whole genome shotgun (WGS) entry which is preliminary data.</text>
</comment>
<dbReference type="GO" id="GO:0020037">
    <property type="term" value="F:heme binding"/>
    <property type="evidence" value="ECO:0007669"/>
    <property type="project" value="InterPro"/>
</dbReference>
<keyword evidence="5 9" id="KW-0560">Oxidoreductase</keyword>
<reference evidence="10" key="1">
    <citation type="journal article" date="2023" name="Mol. Phylogenet. Evol.">
        <title>Genome-scale phylogeny and comparative genomics of the fungal order Sordariales.</title>
        <authorList>
            <person name="Hensen N."/>
            <person name="Bonometti L."/>
            <person name="Westerberg I."/>
            <person name="Brannstrom I.O."/>
            <person name="Guillou S."/>
            <person name="Cros-Aarteil S."/>
            <person name="Calhoun S."/>
            <person name="Haridas S."/>
            <person name="Kuo A."/>
            <person name="Mondo S."/>
            <person name="Pangilinan J."/>
            <person name="Riley R."/>
            <person name="LaButti K."/>
            <person name="Andreopoulos B."/>
            <person name="Lipzen A."/>
            <person name="Chen C."/>
            <person name="Yan M."/>
            <person name="Daum C."/>
            <person name="Ng V."/>
            <person name="Clum A."/>
            <person name="Steindorff A."/>
            <person name="Ohm R.A."/>
            <person name="Martin F."/>
            <person name="Silar P."/>
            <person name="Natvig D.O."/>
            <person name="Lalanne C."/>
            <person name="Gautier V."/>
            <person name="Ament-Velasquez S.L."/>
            <person name="Kruys A."/>
            <person name="Hutchinson M.I."/>
            <person name="Powell A.J."/>
            <person name="Barry K."/>
            <person name="Miller A.N."/>
            <person name="Grigoriev I.V."/>
            <person name="Debuchy R."/>
            <person name="Gladieux P."/>
            <person name="Hiltunen Thoren M."/>
            <person name="Johannesson H."/>
        </authorList>
    </citation>
    <scope>NUCLEOTIDE SEQUENCE</scope>
    <source>
        <strain evidence="10">CBS 232.78</strain>
    </source>
</reference>
<dbReference type="PANTHER" id="PTHR24287">
    <property type="entry name" value="P450, PUTATIVE (EUROFUNG)-RELATED"/>
    <property type="match status" value="1"/>
</dbReference>
<dbReference type="PANTHER" id="PTHR24287:SF17">
    <property type="entry name" value="P450, PUTATIVE (EUROFUNG)-RELATED"/>
    <property type="match status" value="1"/>
</dbReference>
<dbReference type="Proteomes" id="UP001285441">
    <property type="component" value="Unassembled WGS sequence"/>
</dbReference>
<dbReference type="Pfam" id="PF00067">
    <property type="entry name" value="p450"/>
    <property type="match status" value="1"/>
</dbReference>
<evidence type="ECO:0000313" key="10">
    <source>
        <dbReference type="EMBL" id="KAK3369963.1"/>
    </source>
</evidence>
<evidence type="ECO:0000256" key="4">
    <source>
        <dbReference type="ARBA" id="ARBA00022723"/>
    </source>
</evidence>
<evidence type="ECO:0000256" key="7">
    <source>
        <dbReference type="ARBA" id="ARBA00023033"/>
    </source>
</evidence>
<dbReference type="GO" id="GO:0016712">
    <property type="term" value="F:oxidoreductase activity, acting on paired donors, with incorporation or reduction of molecular oxygen, reduced flavin or flavoprotein as one donor, and incorporation of one atom of oxygen"/>
    <property type="evidence" value="ECO:0007669"/>
    <property type="project" value="InterPro"/>
</dbReference>
<dbReference type="InterPro" id="IPR002402">
    <property type="entry name" value="Cyt_P450_E_grp-II"/>
</dbReference>
<evidence type="ECO:0000256" key="1">
    <source>
        <dbReference type="ARBA" id="ARBA00001971"/>
    </source>
</evidence>
<proteinExistence type="inferred from homology"/>
<keyword evidence="4 8" id="KW-0479">Metal-binding</keyword>
<dbReference type="EMBL" id="JAULSW010000009">
    <property type="protein sequence ID" value="KAK3369963.1"/>
    <property type="molecule type" value="Genomic_DNA"/>
</dbReference>
<comment type="similarity">
    <text evidence="2 9">Belongs to the cytochrome P450 family.</text>
</comment>
<reference evidence="10" key="2">
    <citation type="submission" date="2023-06" db="EMBL/GenBank/DDBJ databases">
        <authorList>
            <consortium name="Lawrence Berkeley National Laboratory"/>
            <person name="Haridas S."/>
            <person name="Hensen N."/>
            <person name="Bonometti L."/>
            <person name="Westerberg I."/>
            <person name="Brannstrom I.O."/>
            <person name="Guillou S."/>
            <person name="Cros-Aarteil S."/>
            <person name="Calhoun S."/>
            <person name="Kuo A."/>
            <person name="Mondo S."/>
            <person name="Pangilinan J."/>
            <person name="Riley R."/>
            <person name="LaButti K."/>
            <person name="Andreopoulos B."/>
            <person name="Lipzen A."/>
            <person name="Chen C."/>
            <person name="Yanf M."/>
            <person name="Daum C."/>
            <person name="Ng V."/>
            <person name="Clum A."/>
            <person name="Steindorff A."/>
            <person name="Ohm R."/>
            <person name="Martin F."/>
            <person name="Silar P."/>
            <person name="Natvig D."/>
            <person name="Lalanne C."/>
            <person name="Gautier V."/>
            <person name="Ament-velasquez S.L."/>
            <person name="Kruys A."/>
            <person name="Hutchinson M.I."/>
            <person name="Powell A.J."/>
            <person name="Barry K."/>
            <person name="Miller A.N."/>
            <person name="Grigoriev I.V."/>
            <person name="Debuchy R."/>
            <person name="Gladieux P."/>
            <person name="Thoren M.H."/>
            <person name="Johannesson H."/>
        </authorList>
    </citation>
    <scope>NUCLEOTIDE SEQUENCE</scope>
    <source>
        <strain evidence="10">CBS 232.78</strain>
    </source>
</reference>
<dbReference type="InterPro" id="IPR017972">
    <property type="entry name" value="Cyt_P450_CS"/>
</dbReference>
<dbReference type="GO" id="GO:0005506">
    <property type="term" value="F:iron ion binding"/>
    <property type="evidence" value="ECO:0007669"/>
    <property type="project" value="InterPro"/>
</dbReference>
<evidence type="ECO:0000256" key="3">
    <source>
        <dbReference type="ARBA" id="ARBA00022617"/>
    </source>
</evidence>
<keyword evidence="7 9" id="KW-0503">Monooxygenase</keyword>
<sequence>MITAILSGSSLPLVLLVAAYLVSTWMQTRHAIQRLKRQHGCQEPPRYPHKDPIFGSDLFNDSAKHAKQFKLLDRWSTRYKKHGKTFAAIMQGTPAICTIDPTNLLAITTTNFNDYGVQPMRRDATLPFLGEGVFTMDGPFWEHSRALLRPTFSRANIANLPAFEVHLQKFLKLLPRDGTSVDLKPLLCKLFIDTSTEFLFGESMNILNQKEPQRSQDFLDAFHYAQQGTGKRLQLGKLAFLYCDKKYYESIKVAHAFADYYVDKAIEYRRSHLADKGVNLETFSDEDASKHKVVLLHDMAMETDNREDLRNQILHVFLAGHESSAITIGNAIFQLCRNPDKWERLRTEVLALGNGTEHLTAEKLKGVKYLSSVIKETVRLYPVASMSTRKAYKDTVLPTGGGALGTSPVFVRKGTIISSSVYALHRISACWKPDPEAFRPERWEEGVKPGPSYMPFGWGVRTCPARYLAEIEIGYTLARMAQLYERIECRDEVSEWVEELRVSTSSRNGTKVALVPAPAAI</sequence>
<keyword evidence="11" id="KW-1185">Reference proteome</keyword>
<dbReference type="InterPro" id="IPR001128">
    <property type="entry name" value="Cyt_P450"/>
</dbReference>
<comment type="cofactor">
    <cofactor evidence="1 8">
        <name>heme</name>
        <dbReference type="ChEBI" id="CHEBI:30413"/>
    </cofactor>
</comment>
<evidence type="ECO:0000256" key="8">
    <source>
        <dbReference type="PIRSR" id="PIRSR602402-1"/>
    </source>
</evidence>
<accession>A0AAE0K4H2</accession>
<keyword evidence="3 8" id="KW-0349">Heme</keyword>
<dbReference type="AlphaFoldDB" id="A0AAE0K4H2"/>
<dbReference type="PRINTS" id="PR00464">
    <property type="entry name" value="EP450II"/>
</dbReference>
<dbReference type="InterPro" id="IPR036396">
    <property type="entry name" value="Cyt_P450_sf"/>
</dbReference>
<dbReference type="InterPro" id="IPR002974">
    <property type="entry name" value="Cyt_P450_E_CYP52_ascomycetes"/>
</dbReference>
<keyword evidence="6 8" id="KW-0408">Iron</keyword>
<name>A0AAE0K4H2_9PEZI</name>
<gene>
    <name evidence="10" type="ORF">B0H63DRAFT_421666</name>
</gene>
<evidence type="ECO:0000313" key="11">
    <source>
        <dbReference type="Proteomes" id="UP001285441"/>
    </source>
</evidence>
<dbReference type="CDD" id="cd11063">
    <property type="entry name" value="CYP52"/>
    <property type="match status" value="1"/>
</dbReference>
<dbReference type="PRINTS" id="PR00385">
    <property type="entry name" value="P450"/>
</dbReference>
<evidence type="ECO:0000256" key="2">
    <source>
        <dbReference type="ARBA" id="ARBA00010617"/>
    </source>
</evidence>
<dbReference type="InterPro" id="IPR047146">
    <property type="entry name" value="Cyt_P450_E_CYP52_fungi"/>
</dbReference>
<organism evidence="10 11">
    <name type="scientific">Podospora didyma</name>
    <dbReference type="NCBI Taxonomy" id="330526"/>
    <lineage>
        <taxon>Eukaryota</taxon>
        <taxon>Fungi</taxon>
        <taxon>Dikarya</taxon>
        <taxon>Ascomycota</taxon>
        <taxon>Pezizomycotina</taxon>
        <taxon>Sordariomycetes</taxon>
        <taxon>Sordariomycetidae</taxon>
        <taxon>Sordariales</taxon>
        <taxon>Podosporaceae</taxon>
        <taxon>Podospora</taxon>
    </lineage>
</organism>
<evidence type="ECO:0000256" key="5">
    <source>
        <dbReference type="ARBA" id="ARBA00023002"/>
    </source>
</evidence>
<evidence type="ECO:0000256" key="6">
    <source>
        <dbReference type="ARBA" id="ARBA00023004"/>
    </source>
</evidence>